<dbReference type="InterPro" id="IPR025827">
    <property type="entry name" value="Zn_ribbon_recom_dom"/>
</dbReference>
<accession>A0A4S2HGR4</accession>
<protein>
    <submittedName>
        <fullName evidence="3">Recombinase family protein</fullName>
    </submittedName>
</protein>
<dbReference type="InterPro" id="IPR006119">
    <property type="entry name" value="Resolv_N"/>
</dbReference>
<dbReference type="Pfam" id="PF13408">
    <property type="entry name" value="Zn_ribbon_recom"/>
    <property type="match status" value="1"/>
</dbReference>
<dbReference type="AlphaFoldDB" id="A0A4S2HGR4"/>
<dbReference type="GO" id="GO:0000150">
    <property type="term" value="F:DNA strand exchange activity"/>
    <property type="evidence" value="ECO:0007669"/>
    <property type="project" value="InterPro"/>
</dbReference>
<dbReference type="Proteomes" id="UP000305451">
    <property type="component" value="Unassembled WGS sequence"/>
</dbReference>
<comment type="caution">
    <text evidence="3">The sequence shown here is derived from an EMBL/GenBank/DDBJ whole genome shotgun (WGS) entry which is preliminary data.</text>
</comment>
<dbReference type="PROSITE" id="PS51736">
    <property type="entry name" value="RECOMBINASES_3"/>
    <property type="match status" value="1"/>
</dbReference>
<proteinExistence type="predicted"/>
<dbReference type="SUPFAM" id="SSF53041">
    <property type="entry name" value="Resolvase-like"/>
    <property type="match status" value="1"/>
</dbReference>
<sequence length="636" mass="70925">MPRAPSCRPMTVPISALTARSIRIADASTAGCIPLLHTSEQQRIRSTMRATIYIRFSTPKQERGASRDRQLELCQQFCERQGWPVDEVIEDLGKSAWTGNHIATGELGKFADRVRSGEAGTDTVLVVEKLDRLSRQETRTTLRWMEDLCSAGLTIATVDGGRVYNDAGLRADLMGVIEILMRAKLANDESQQKSERVLDRIRRNMERAQETGQIITAKAPGWLVAKEDRSGFEIVEERAQLVREIYEMAAEGKGARWIAKELNERGSPAWGKWRKTETTPTWEITSIKLILSQPSVEGDYVPGFSNTSAKRTKFDQRIVGYYPRIVDADLVARARAQVNARKTGPRKGGGHTRGVANLFAGVVVCESCGNRMHLRTSGKPHSKRYWQCSFAARKRGCTQTEMFRYEPFEKAALDEILHLALEDNYFSAPDKTASLANELADIEKTIADKKEVIDRLVDSLARIGASDAIEERLIQAERSLRNLHATRIKSAEALDAAKGAVSPAEHLDRVRDVRVSLDDADTAVRTAARLRVHNAILGLGCKVVCGVDDEDRREIGLVLPANMLVCAFSNDGTVMLRYDGLEIARHIFPDLSGPELAEKVFATFAQASATEEKWTGPEPTTLAWLNRFIERYQENK</sequence>
<dbReference type="InterPro" id="IPR036162">
    <property type="entry name" value="Resolvase-like_N_sf"/>
</dbReference>
<dbReference type="Gene3D" id="3.90.1750.20">
    <property type="entry name" value="Putative Large Serine Recombinase, Chain B, Domain 2"/>
    <property type="match status" value="1"/>
</dbReference>
<evidence type="ECO:0000259" key="1">
    <source>
        <dbReference type="PROSITE" id="PS51736"/>
    </source>
</evidence>
<dbReference type="SMART" id="SM00857">
    <property type="entry name" value="Resolvase"/>
    <property type="match status" value="1"/>
</dbReference>
<reference evidence="3 4" key="1">
    <citation type="journal article" date="2013" name="Int. J. Syst. Evol. Microbiol.">
        <title>Marinicauda pacifica gen. nov., sp. nov., a prosthecate alphaproteobacterium of the family Hyphomonadaceae isolated from deep seawater.</title>
        <authorList>
            <person name="Zhang X.Y."/>
            <person name="Li G.W."/>
            <person name="Wang C.S."/>
            <person name="Zhang Y.J."/>
            <person name="Xu X.W."/>
            <person name="Li H."/>
            <person name="Liu A."/>
            <person name="Liu C."/>
            <person name="Xie B.B."/>
            <person name="Qin Q.L."/>
            <person name="Xu Z."/>
            <person name="Chen X.L."/>
            <person name="Zhou B.C."/>
            <person name="Zhang Y.Z."/>
        </authorList>
    </citation>
    <scope>NUCLEOTIDE SEQUENCE [LARGE SCALE GENOMIC DNA]</scope>
    <source>
        <strain evidence="3 4">P-1 km-3</strain>
    </source>
</reference>
<organism evidence="3 4">
    <name type="scientific">Marinicauda pacifica</name>
    <dbReference type="NCBI Taxonomy" id="1133559"/>
    <lineage>
        <taxon>Bacteria</taxon>
        <taxon>Pseudomonadati</taxon>
        <taxon>Pseudomonadota</taxon>
        <taxon>Alphaproteobacteria</taxon>
        <taxon>Maricaulales</taxon>
        <taxon>Maricaulaceae</taxon>
        <taxon>Marinicauda</taxon>
    </lineage>
</organism>
<dbReference type="Gene3D" id="3.40.50.1390">
    <property type="entry name" value="Resolvase, N-terminal catalytic domain"/>
    <property type="match status" value="1"/>
</dbReference>
<dbReference type="InterPro" id="IPR011109">
    <property type="entry name" value="DNA_bind_recombinase_dom"/>
</dbReference>
<dbReference type="PROSITE" id="PS51737">
    <property type="entry name" value="RECOMBINASE_DNA_BIND"/>
    <property type="match status" value="1"/>
</dbReference>
<dbReference type="GO" id="GO:0003677">
    <property type="term" value="F:DNA binding"/>
    <property type="evidence" value="ECO:0007669"/>
    <property type="project" value="InterPro"/>
</dbReference>
<dbReference type="EMBL" id="SRXV01000001">
    <property type="protein sequence ID" value="TGY94802.1"/>
    <property type="molecule type" value="Genomic_DNA"/>
</dbReference>
<dbReference type="PANTHER" id="PTHR30461:SF23">
    <property type="entry name" value="DNA RECOMBINASE-RELATED"/>
    <property type="match status" value="1"/>
</dbReference>
<name>A0A4S2HGR4_9PROT</name>
<dbReference type="Pfam" id="PF07508">
    <property type="entry name" value="Recombinase"/>
    <property type="match status" value="1"/>
</dbReference>
<dbReference type="CDD" id="cd00338">
    <property type="entry name" value="Ser_Recombinase"/>
    <property type="match status" value="1"/>
</dbReference>
<dbReference type="InterPro" id="IPR038109">
    <property type="entry name" value="DNA_bind_recomb_sf"/>
</dbReference>
<keyword evidence="4" id="KW-1185">Reference proteome</keyword>
<evidence type="ECO:0000259" key="2">
    <source>
        <dbReference type="PROSITE" id="PS51737"/>
    </source>
</evidence>
<dbReference type="InterPro" id="IPR050639">
    <property type="entry name" value="SSR_resolvase"/>
</dbReference>
<evidence type="ECO:0000313" key="4">
    <source>
        <dbReference type="Proteomes" id="UP000305451"/>
    </source>
</evidence>
<feature type="domain" description="Recombinase" evidence="2">
    <location>
        <begin position="219"/>
        <end position="344"/>
    </location>
</feature>
<dbReference type="PANTHER" id="PTHR30461">
    <property type="entry name" value="DNA-INVERTASE FROM LAMBDOID PROPHAGE"/>
    <property type="match status" value="1"/>
</dbReference>
<feature type="domain" description="Resolvase/invertase-type recombinase catalytic" evidence="1">
    <location>
        <begin position="49"/>
        <end position="212"/>
    </location>
</feature>
<evidence type="ECO:0000313" key="3">
    <source>
        <dbReference type="EMBL" id="TGY94802.1"/>
    </source>
</evidence>
<gene>
    <name evidence="3" type="ORF">E5162_05945</name>
</gene>
<dbReference type="Pfam" id="PF00239">
    <property type="entry name" value="Resolvase"/>
    <property type="match status" value="1"/>
</dbReference>